<organism evidence="3">
    <name type="scientific">Timema shepardi</name>
    <name type="common">Walking stick</name>
    <dbReference type="NCBI Taxonomy" id="629360"/>
    <lineage>
        <taxon>Eukaryota</taxon>
        <taxon>Metazoa</taxon>
        <taxon>Ecdysozoa</taxon>
        <taxon>Arthropoda</taxon>
        <taxon>Hexapoda</taxon>
        <taxon>Insecta</taxon>
        <taxon>Pterygota</taxon>
        <taxon>Neoptera</taxon>
        <taxon>Polyneoptera</taxon>
        <taxon>Phasmatodea</taxon>
        <taxon>Timematodea</taxon>
        <taxon>Timematoidea</taxon>
        <taxon>Timematidae</taxon>
        <taxon>Timema</taxon>
    </lineage>
</organism>
<name>A0A7R9B5S6_TIMSH</name>
<dbReference type="AlphaFoldDB" id="A0A7R9B5S6"/>
<feature type="compositionally biased region" description="Polar residues" evidence="1">
    <location>
        <begin position="416"/>
        <end position="425"/>
    </location>
</feature>
<evidence type="ECO:0000313" key="3">
    <source>
        <dbReference type="EMBL" id="CAD7266111.1"/>
    </source>
</evidence>
<accession>A0A7R9B5S6</accession>
<feature type="signal peptide" evidence="2">
    <location>
        <begin position="1"/>
        <end position="26"/>
    </location>
</feature>
<feature type="chain" id="PRO_5031397590" evidence="2">
    <location>
        <begin position="27"/>
        <end position="668"/>
    </location>
</feature>
<protein>
    <submittedName>
        <fullName evidence="3">Uncharacterized protein</fullName>
    </submittedName>
</protein>
<evidence type="ECO:0000256" key="2">
    <source>
        <dbReference type="SAM" id="SignalP"/>
    </source>
</evidence>
<proteinExistence type="predicted"/>
<feature type="region of interest" description="Disordered" evidence="1">
    <location>
        <begin position="403"/>
        <end position="425"/>
    </location>
</feature>
<sequence length="668" mass="75755">MGFVSGAPAVFIVIWAIVKSVVPAIATSETQLTPALSLWYLETPMNGIDCLLGHQYALHLLHSPLTVIIGITSNLEKREIIRQVGGSIDEDEVEYNHRRIVGPSWTLAPIGAMSDEASLGLGRYQQICLQSLTLSTDLFTILDAINRPVTILDAINGPVTILDAINRPVIILDAINRPVYNPRRYQQTCYNPRRYQQTCYNPRRYHQTCYNPRRYQQTCLQSSTLSTDLLQSLTISTYRFTILDVINRVVYNPRRYQQTCYNPKRYQQTCYNPRRYQQTCYNPRRYQQTCLQSSTLSTDLLQSLTISTYRFTILDAINRPVTILDAINRHSEIVERDKRQRPSDQSVSGAKRKPTLTPVRLSNGPRPLDLSCRMRMRMRIGHIVEVILPRFPGRRVENHLGKKTSVDPTEIPDPISPSSAGQSNTRVTVVGTVPRSQGFQGQMWTVWSQTGSEVDILVTNRVRGGQFVHKQGYKWTIWSQTRSEVDSLVTNGSEVDSLVTNKVRGGQYGHKQDHRWTVWSQTGSEVDSLVTNRVRGGQSGHKQGQMVTVWSQTGSEVDSLFTNITERGAQFNWLETVPVHGFLTSFPSRYNSADTSVVSLLKEPARIIRSQVDTPINLRLVIRYSCPLYVVHPLNQGCHKHNKNVMNVSSARLAIDAGSCYTIHYERD</sequence>
<evidence type="ECO:0000256" key="1">
    <source>
        <dbReference type="SAM" id="MobiDB-lite"/>
    </source>
</evidence>
<keyword evidence="2" id="KW-0732">Signal</keyword>
<reference evidence="3" key="1">
    <citation type="submission" date="2020-11" db="EMBL/GenBank/DDBJ databases">
        <authorList>
            <person name="Tran Van P."/>
        </authorList>
    </citation>
    <scope>NUCLEOTIDE SEQUENCE</scope>
</reference>
<gene>
    <name evidence="3" type="ORF">TSIB3V08_LOCUS10138</name>
</gene>
<dbReference type="EMBL" id="OC006411">
    <property type="protein sequence ID" value="CAD7266111.1"/>
    <property type="molecule type" value="Genomic_DNA"/>
</dbReference>
<feature type="region of interest" description="Disordered" evidence="1">
    <location>
        <begin position="334"/>
        <end position="364"/>
    </location>
</feature>